<proteinExistence type="predicted"/>
<evidence type="ECO:0000313" key="2">
    <source>
        <dbReference type="EMBL" id="KZK08584.1"/>
    </source>
</evidence>
<comment type="caution">
    <text evidence="2">The sequence shown here is derived from an EMBL/GenBank/DDBJ whole genome shotgun (WGS) entry which is preliminary data.</text>
</comment>
<dbReference type="InterPro" id="IPR000595">
    <property type="entry name" value="cNMP-bd_dom"/>
</dbReference>
<dbReference type="GO" id="GO:0005829">
    <property type="term" value="C:cytosol"/>
    <property type="evidence" value="ECO:0007669"/>
    <property type="project" value="TreeGrafter"/>
</dbReference>
<gene>
    <name evidence="2" type="ORF">AB996_0021</name>
</gene>
<reference evidence="2 3" key="1">
    <citation type="submission" date="2015-08" db="EMBL/GenBank/DDBJ databases">
        <title>Draft Genome Sequences of 11 Lactococcus lactis subspecies cremoris strains.</title>
        <authorList>
            <person name="Wels M."/>
            <person name="Backus L."/>
            <person name="Boekhorst J."/>
            <person name="Dijkstra A."/>
            <person name="Beerthuizen M."/>
            <person name="Siezen R."/>
            <person name="Bachmann H."/>
            <person name="Van Hijum S."/>
        </authorList>
    </citation>
    <scope>NUCLEOTIDE SEQUENCE [LARGE SCALE GENOMIC DNA]</scope>
    <source>
        <strain evidence="2 3">KW10</strain>
    </source>
</reference>
<organism evidence="2 3">
    <name type="scientific">Lactococcus lactis subsp. cremoris</name>
    <name type="common">Streptococcus cremoris</name>
    <dbReference type="NCBI Taxonomy" id="1359"/>
    <lineage>
        <taxon>Bacteria</taxon>
        <taxon>Bacillati</taxon>
        <taxon>Bacillota</taxon>
        <taxon>Bacilli</taxon>
        <taxon>Lactobacillales</taxon>
        <taxon>Streptococcaceae</taxon>
        <taxon>Lactococcus</taxon>
    </lineage>
</organism>
<dbReference type="PANTHER" id="PTHR24567">
    <property type="entry name" value="CRP FAMILY TRANSCRIPTIONAL REGULATORY PROTEIN"/>
    <property type="match status" value="1"/>
</dbReference>
<dbReference type="Gene3D" id="2.60.120.10">
    <property type="entry name" value="Jelly Rolls"/>
    <property type="match status" value="1"/>
</dbReference>
<dbReference type="PATRIC" id="fig|1359.32.peg.2101"/>
<dbReference type="PANTHER" id="PTHR24567:SF26">
    <property type="entry name" value="REGULATORY PROTEIN YEIL"/>
    <property type="match status" value="1"/>
</dbReference>
<name>A0A166KL35_LACLC</name>
<dbReference type="InterPro" id="IPR014710">
    <property type="entry name" value="RmlC-like_jellyroll"/>
</dbReference>
<dbReference type="RefSeq" id="WP_063280933.1">
    <property type="nucleotide sequence ID" value="NZ_LIYF01000001.1"/>
</dbReference>
<dbReference type="InterPro" id="IPR050397">
    <property type="entry name" value="Env_Response_Regulators"/>
</dbReference>
<dbReference type="InterPro" id="IPR018490">
    <property type="entry name" value="cNMP-bd_dom_sf"/>
</dbReference>
<evidence type="ECO:0000313" key="3">
    <source>
        <dbReference type="Proteomes" id="UP000076519"/>
    </source>
</evidence>
<protein>
    <submittedName>
        <fullName evidence="2">Putative N-ribosylNicotinamide CRP-like regulator</fullName>
    </submittedName>
</protein>
<evidence type="ECO:0000259" key="1">
    <source>
        <dbReference type="PROSITE" id="PS50042"/>
    </source>
</evidence>
<feature type="domain" description="Cyclic nucleotide-binding" evidence="1">
    <location>
        <begin position="24"/>
        <end position="116"/>
    </location>
</feature>
<dbReference type="PROSITE" id="PS50042">
    <property type="entry name" value="CNMP_BINDING_3"/>
    <property type="match status" value="1"/>
</dbReference>
<dbReference type="CDD" id="cd00038">
    <property type="entry name" value="CAP_ED"/>
    <property type="match status" value="1"/>
</dbReference>
<dbReference type="GO" id="GO:0003700">
    <property type="term" value="F:DNA-binding transcription factor activity"/>
    <property type="evidence" value="ECO:0007669"/>
    <property type="project" value="TreeGrafter"/>
</dbReference>
<dbReference type="EMBL" id="LIYF01000001">
    <property type="protein sequence ID" value="KZK08584.1"/>
    <property type="molecule type" value="Genomic_DNA"/>
</dbReference>
<sequence length="218" mass="25612">MEKIYFQDFCKNETLHYLPKLPKNVLDASFIVTFKHNETIIHENEPLKNIYYIIDGKAKITDIQYNGKSILLQFLKNKDWIGELTILGVEEETKNVTAIGNLTCLMIPLNIVERYLLIDINFFKELSVFLSKKLLDRTNHFSKNQSYELKHRLATFLLESSNNDIYQESHIVVAEYLGVSYRHLLQIFSDFKSLGYIKKIGKNNYKINHQKLMEISIK</sequence>
<dbReference type="Pfam" id="PF00027">
    <property type="entry name" value="cNMP_binding"/>
    <property type="match status" value="1"/>
</dbReference>
<dbReference type="SUPFAM" id="SSF51206">
    <property type="entry name" value="cAMP-binding domain-like"/>
    <property type="match status" value="1"/>
</dbReference>
<dbReference type="AlphaFoldDB" id="A0A166KL35"/>
<dbReference type="Proteomes" id="UP000076519">
    <property type="component" value="Unassembled WGS sequence"/>
</dbReference>
<accession>A0A166KL35</accession>
<dbReference type="SMART" id="SM00100">
    <property type="entry name" value="cNMP"/>
    <property type="match status" value="1"/>
</dbReference>